<name>A0A8S5U8V8_9CAUD</name>
<keyword evidence="1" id="KW-1133">Transmembrane helix</keyword>
<feature type="transmembrane region" description="Helical" evidence="1">
    <location>
        <begin position="53"/>
        <end position="73"/>
    </location>
</feature>
<reference evidence="2" key="1">
    <citation type="journal article" date="2021" name="Proc. Natl. Acad. Sci. U.S.A.">
        <title>A Catalog of Tens of Thousands of Viruses from Human Metagenomes Reveals Hidden Associations with Chronic Diseases.</title>
        <authorList>
            <person name="Tisza M.J."/>
            <person name="Buck C.B."/>
        </authorList>
    </citation>
    <scope>NUCLEOTIDE SEQUENCE</scope>
    <source>
        <strain evidence="2">CtnMR5</strain>
    </source>
</reference>
<dbReference type="EMBL" id="BK016039">
    <property type="protein sequence ID" value="DAF90893.1"/>
    <property type="molecule type" value="Genomic_DNA"/>
</dbReference>
<protein>
    <submittedName>
        <fullName evidence="2">Uncharacterized protein</fullName>
    </submittedName>
</protein>
<organism evidence="2">
    <name type="scientific">Siphoviridae sp. ctnMR5</name>
    <dbReference type="NCBI Taxonomy" id="2825658"/>
    <lineage>
        <taxon>Viruses</taxon>
        <taxon>Duplodnaviria</taxon>
        <taxon>Heunggongvirae</taxon>
        <taxon>Uroviricota</taxon>
        <taxon>Caudoviricetes</taxon>
    </lineage>
</organism>
<keyword evidence="1" id="KW-0472">Membrane</keyword>
<evidence type="ECO:0000313" key="2">
    <source>
        <dbReference type="EMBL" id="DAF90893.1"/>
    </source>
</evidence>
<keyword evidence="1" id="KW-0812">Transmembrane</keyword>
<evidence type="ECO:0000256" key="1">
    <source>
        <dbReference type="SAM" id="Phobius"/>
    </source>
</evidence>
<accession>A0A8S5U8V8</accession>
<feature type="transmembrane region" description="Helical" evidence="1">
    <location>
        <begin position="85"/>
        <end position="102"/>
    </location>
</feature>
<proteinExistence type="predicted"/>
<feature type="transmembrane region" description="Helical" evidence="1">
    <location>
        <begin position="12"/>
        <end position="33"/>
    </location>
</feature>
<sequence>MEEVLKYLINHYALYLILVMGLLTAIIYGILTVLKKPIKKATAKIKNEKLRKLANKVIILLSFVLAVALWYVLNAISTKYFPIDGVVILLTGAIPVIIYALAEGVITQNQAKAVIGKVSDIISDDKVTIKEAGEIMSDLSDAVSSESKEKIANAENKLNNLLQ</sequence>